<proteinExistence type="predicted"/>
<dbReference type="InterPro" id="IPR005151">
    <property type="entry name" value="Tail-specific_protease"/>
</dbReference>
<reference evidence="2 3" key="1">
    <citation type="submission" date="2020-05" db="EMBL/GenBank/DDBJ databases">
        <title>Hymenobacter terrestris sp. nov. and Hymenobacter lapidiphilus sp. nov., isolated from regoliths in Antarctica.</title>
        <authorList>
            <person name="Sedlacek I."/>
            <person name="Pantucek R."/>
            <person name="Zeman M."/>
            <person name="Holochova P."/>
            <person name="Kralova S."/>
            <person name="Stankova E."/>
            <person name="Sedo O."/>
            <person name="Micenkova L."/>
            <person name="Svec P."/>
            <person name="Gupta V."/>
            <person name="Sood U."/>
            <person name="Korpole U.S."/>
            <person name="Lal R."/>
        </authorList>
    </citation>
    <scope>NUCLEOTIDE SEQUENCE [LARGE SCALE GENOMIC DNA]</scope>
    <source>
        <strain evidence="2 3">P5252</strain>
    </source>
</reference>
<dbReference type="PANTHER" id="PTHR32060">
    <property type="entry name" value="TAIL-SPECIFIC PROTEASE"/>
    <property type="match status" value="1"/>
</dbReference>
<dbReference type="Gene3D" id="2.30.42.10">
    <property type="match status" value="1"/>
</dbReference>
<comment type="caution">
    <text evidence="2">The sequence shown here is derived from an EMBL/GenBank/DDBJ whole genome shotgun (WGS) entry which is preliminary data.</text>
</comment>
<dbReference type="CDD" id="cd07562">
    <property type="entry name" value="Peptidase_S41_TRI"/>
    <property type="match status" value="1"/>
</dbReference>
<dbReference type="Gene3D" id="2.60.120.260">
    <property type="entry name" value="Galactose-binding domain-like"/>
    <property type="match status" value="1"/>
</dbReference>
<dbReference type="Pfam" id="PF03572">
    <property type="entry name" value="Peptidase_S41"/>
    <property type="match status" value="1"/>
</dbReference>
<sequence length="629" mass="69390">MAYGNTAKQTARGTTGWQRYEVTLPLSPDATELFFGGILEGKGTAWLDDLQLTIDGKPLDQAPPKAIKTYPAEQDTTFQRGSGVVFPAQLSAQQIENVGVLGRVWGFVKYHHPAVAAGNFNMDAELFRVLPAVLAAPNENKRSQLLSAWVAKFGPVPSCRKCTDWPTDKVRQQPELAWLNDEKQLGEALRNQLKYLRQNRNQAEHYYVGTTPNAGNPIFRHELPYNATTAGTTPDAGLRLLALYRYWNMFAYFFPYRYAIGEDWQPVLPEFIPKLTNATTAEEYSVVLLALIARINDTHATIYQDKVLDQYRGLLYAPVQVRFVEGQAVVTDYYNQELGLATGLRKGDVVVEVAGVPVSELVRKWQPLAPASNEPTKLRNIARLLLRGNTAQLPLLVRRDGQTLPIIITRVGPDKINIMLDFGTPDKTASPLRLLPGNIGYLALGTLTNDKLPEIMLAAAGTKGLVIDIRNYPADHVAIGLAGHLVKKPIPYVRFSQPDITNPGAFPYFKYPQYIKKGAGELYLGKVVILVNEITQSEAEFTAMALRATPNATILGSTTAGADGNVSEIVLPGNIPTMITGLGVYYPDGRETQRIGIVPDIEVKPTIQGIKEGRDELLERAIEVIKNSE</sequence>
<evidence type="ECO:0000259" key="1">
    <source>
        <dbReference type="SMART" id="SM00245"/>
    </source>
</evidence>
<accession>A0ABX2Q5Z5</accession>
<dbReference type="InterPro" id="IPR036034">
    <property type="entry name" value="PDZ_sf"/>
</dbReference>
<dbReference type="Proteomes" id="UP000626554">
    <property type="component" value="Unassembled WGS sequence"/>
</dbReference>
<dbReference type="PANTHER" id="PTHR32060:SF22">
    <property type="entry name" value="CARBOXYL-TERMINAL-PROCESSING PEPTIDASE 3, CHLOROPLASTIC"/>
    <property type="match status" value="1"/>
</dbReference>
<feature type="domain" description="Tail specific protease" evidence="1">
    <location>
        <begin position="401"/>
        <end position="604"/>
    </location>
</feature>
<keyword evidence="3" id="KW-1185">Reference proteome</keyword>
<protein>
    <submittedName>
        <fullName evidence="2">Peptidase S41</fullName>
    </submittedName>
</protein>
<evidence type="ECO:0000313" key="2">
    <source>
        <dbReference type="EMBL" id="NVO86375.1"/>
    </source>
</evidence>
<dbReference type="Gene3D" id="3.30.750.44">
    <property type="match status" value="1"/>
</dbReference>
<name>A0ABX2Q5Z5_9BACT</name>
<organism evidence="2 3">
    <name type="scientific">Hymenobacter terrestris</name>
    <dbReference type="NCBI Taxonomy" id="2748310"/>
    <lineage>
        <taxon>Bacteria</taxon>
        <taxon>Pseudomonadati</taxon>
        <taxon>Bacteroidota</taxon>
        <taxon>Cytophagia</taxon>
        <taxon>Cytophagales</taxon>
        <taxon>Hymenobacteraceae</taxon>
        <taxon>Hymenobacter</taxon>
    </lineage>
</organism>
<dbReference type="SUPFAM" id="SSF50156">
    <property type="entry name" value="PDZ domain-like"/>
    <property type="match status" value="1"/>
</dbReference>
<dbReference type="InterPro" id="IPR029045">
    <property type="entry name" value="ClpP/crotonase-like_dom_sf"/>
</dbReference>
<gene>
    <name evidence="2" type="ORF">HW556_15925</name>
</gene>
<dbReference type="SUPFAM" id="SSF52096">
    <property type="entry name" value="ClpP/crotonase"/>
    <property type="match status" value="1"/>
</dbReference>
<dbReference type="EMBL" id="JABKAV010000071">
    <property type="protein sequence ID" value="NVO86375.1"/>
    <property type="molecule type" value="Genomic_DNA"/>
</dbReference>
<dbReference type="SMART" id="SM00245">
    <property type="entry name" value="TSPc"/>
    <property type="match status" value="1"/>
</dbReference>
<evidence type="ECO:0000313" key="3">
    <source>
        <dbReference type="Proteomes" id="UP000626554"/>
    </source>
</evidence>
<dbReference type="RefSeq" id="WP_176901108.1">
    <property type="nucleotide sequence ID" value="NZ_JABKAV010000071.1"/>
</dbReference>
<dbReference type="Gene3D" id="3.90.226.10">
    <property type="entry name" value="2-enoyl-CoA Hydratase, Chain A, domain 1"/>
    <property type="match status" value="1"/>
</dbReference>